<protein>
    <submittedName>
        <fullName evidence="1">Uncharacterized protein</fullName>
    </submittedName>
</protein>
<reference evidence="1" key="1">
    <citation type="submission" date="2021-03" db="EMBL/GenBank/DDBJ databases">
        <title>Evolutionary priming and transition to the ectomycorrhizal habit in an iconic lineage of mushroom-forming fungi: is preadaptation a requirement?</title>
        <authorList>
            <consortium name="DOE Joint Genome Institute"/>
            <person name="Looney B.P."/>
            <person name="Miyauchi S."/>
            <person name="Morin E."/>
            <person name="Drula E."/>
            <person name="Courty P.E."/>
            <person name="Chicoki N."/>
            <person name="Fauchery L."/>
            <person name="Kohler A."/>
            <person name="Kuo A."/>
            <person name="LaButti K."/>
            <person name="Pangilinan J."/>
            <person name="Lipzen A."/>
            <person name="Riley R."/>
            <person name="Andreopoulos W."/>
            <person name="He G."/>
            <person name="Johnson J."/>
            <person name="Barry K.W."/>
            <person name="Grigoriev I.V."/>
            <person name="Nagy L."/>
            <person name="Hibbett D."/>
            <person name="Henrissat B."/>
            <person name="Matheny P.B."/>
            <person name="Labbe J."/>
            <person name="Martin A.F."/>
        </authorList>
    </citation>
    <scope>NUCLEOTIDE SEQUENCE</scope>
    <source>
        <strain evidence="1">BPL698</strain>
    </source>
</reference>
<gene>
    <name evidence="1" type="ORF">F5148DRAFT_135941</name>
</gene>
<comment type="caution">
    <text evidence="1">The sequence shown here is derived from an EMBL/GenBank/DDBJ whole genome shotgun (WGS) entry which is preliminary data.</text>
</comment>
<accession>A0ACC0TRN5</accession>
<evidence type="ECO:0000313" key="1">
    <source>
        <dbReference type="EMBL" id="KAI9432625.1"/>
    </source>
</evidence>
<evidence type="ECO:0000313" key="2">
    <source>
        <dbReference type="Proteomes" id="UP001207468"/>
    </source>
</evidence>
<dbReference type="Proteomes" id="UP001207468">
    <property type="component" value="Unassembled WGS sequence"/>
</dbReference>
<sequence length="63" mass="7130">MWALISLCAIDLLFAFTLSFVWNRMYTLFFTVHITGVTVLFGNIQALSCHFAIYISCSGPLHL</sequence>
<dbReference type="EMBL" id="JAGFNK010001312">
    <property type="protein sequence ID" value="KAI9432625.1"/>
    <property type="molecule type" value="Genomic_DNA"/>
</dbReference>
<keyword evidence="2" id="KW-1185">Reference proteome</keyword>
<organism evidence="1 2">
    <name type="scientific">Russula earlei</name>
    <dbReference type="NCBI Taxonomy" id="71964"/>
    <lineage>
        <taxon>Eukaryota</taxon>
        <taxon>Fungi</taxon>
        <taxon>Dikarya</taxon>
        <taxon>Basidiomycota</taxon>
        <taxon>Agaricomycotina</taxon>
        <taxon>Agaricomycetes</taxon>
        <taxon>Russulales</taxon>
        <taxon>Russulaceae</taxon>
        <taxon>Russula</taxon>
    </lineage>
</organism>
<proteinExistence type="predicted"/>
<name>A0ACC0TRN5_9AGAM</name>